<accession>A0A2G6KLR0</accession>
<dbReference type="PANTHER" id="PTHR21485:SF6">
    <property type="entry name" value="N-ACYLNEURAMINATE CYTIDYLYLTRANSFERASE-RELATED"/>
    <property type="match status" value="1"/>
</dbReference>
<reference evidence="1 2" key="1">
    <citation type="submission" date="2017-10" db="EMBL/GenBank/DDBJ databases">
        <title>Novel microbial diversity and functional potential in the marine mammal oral microbiome.</title>
        <authorList>
            <person name="Dudek N.K."/>
            <person name="Sun C.L."/>
            <person name="Burstein D."/>
            <person name="Kantor R.S."/>
            <person name="Aliaga Goltsman D.S."/>
            <person name="Bik E.M."/>
            <person name="Thomas B.C."/>
            <person name="Banfield J.F."/>
            <person name="Relman D.A."/>
        </authorList>
    </citation>
    <scope>NUCLEOTIDE SEQUENCE [LARGE SCALE GENOMIC DNA]</scope>
    <source>
        <strain evidence="1">DOLJORAL78_47_16</strain>
    </source>
</reference>
<name>A0A2G6KLR0_9BACT</name>
<sequence>MLHGNTILVVVPARGGSKGIKLKNIYPLRGKPLLTYTGEVVQQLDYIDRAVVSTDHDEIAKVAGSCGLDVPFYRPDTIAGDRIGDWDVLHHALTEMERLDGKTYDLVVMLQPTSPLRKPEHVTQAIIHLIEGEYDAVWTVSPTDSKAHPLKQLVINDGQLAYYDPAGANIIARQQLTPVYHRNGIAYAIRRSCLEEHRSIKGTRTGTVVIDELVANIDTEFDIRFAGADRKQR</sequence>
<dbReference type="CDD" id="cd02513">
    <property type="entry name" value="CMP-NeuAc_Synthase"/>
    <property type="match status" value="1"/>
</dbReference>
<proteinExistence type="predicted"/>
<dbReference type="InterPro" id="IPR029044">
    <property type="entry name" value="Nucleotide-diphossugar_trans"/>
</dbReference>
<dbReference type="InterPro" id="IPR003329">
    <property type="entry name" value="Cytidylyl_trans"/>
</dbReference>
<dbReference type="Proteomes" id="UP000230821">
    <property type="component" value="Unassembled WGS sequence"/>
</dbReference>
<evidence type="ECO:0000313" key="1">
    <source>
        <dbReference type="EMBL" id="PIE36575.1"/>
    </source>
</evidence>
<dbReference type="EMBL" id="PDSK01000002">
    <property type="protein sequence ID" value="PIE36575.1"/>
    <property type="molecule type" value="Genomic_DNA"/>
</dbReference>
<dbReference type="SUPFAM" id="SSF53448">
    <property type="entry name" value="Nucleotide-diphospho-sugar transferases"/>
    <property type="match status" value="1"/>
</dbReference>
<dbReference type="InterPro" id="IPR050793">
    <property type="entry name" value="CMP-NeuNAc_synthase"/>
</dbReference>
<dbReference type="Gene3D" id="3.90.550.10">
    <property type="entry name" value="Spore Coat Polysaccharide Biosynthesis Protein SpsA, Chain A"/>
    <property type="match status" value="1"/>
</dbReference>
<dbReference type="GO" id="GO:0008781">
    <property type="term" value="F:N-acylneuraminate cytidylyltransferase activity"/>
    <property type="evidence" value="ECO:0007669"/>
    <property type="project" value="TreeGrafter"/>
</dbReference>
<protein>
    <submittedName>
        <fullName evidence="1">CMP-N-acetylneuraminic acid synthetase</fullName>
    </submittedName>
</protein>
<gene>
    <name evidence="1" type="ORF">CSA56_00035</name>
</gene>
<evidence type="ECO:0000313" key="2">
    <source>
        <dbReference type="Proteomes" id="UP000230821"/>
    </source>
</evidence>
<dbReference type="Pfam" id="PF02348">
    <property type="entry name" value="CTP_transf_3"/>
    <property type="match status" value="1"/>
</dbReference>
<comment type="caution">
    <text evidence="1">The sequence shown here is derived from an EMBL/GenBank/DDBJ whole genome shotgun (WGS) entry which is preliminary data.</text>
</comment>
<dbReference type="PANTHER" id="PTHR21485">
    <property type="entry name" value="HAD SUPERFAMILY MEMBERS CMAS AND KDSC"/>
    <property type="match status" value="1"/>
</dbReference>
<dbReference type="AlphaFoldDB" id="A0A2G6KLR0"/>
<organism evidence="1 2">
    <name type="scientific">candidate division KSB3 bacterium</name>
    <dbReference type="NCBI Taxonomy" id="2044937"/>
    <lineage>
        <taxon>Bacteria</taxon>
        <taxon>candidate division KSB3</taxon>
    </lineage>
</organism>